<feature type="transmembrane region" description="Helical" evidence="9">
    <location>
        <begin position="95"/>
        <end position="118"/>
    </location>
</feature>
<comment type="catalytic activity">
    <reaction evidence="1">
        <text>ATP + protein L-histidine = ADP + protein N-phospho-L-histidine.</text>
        <dbReference type="EC" id="2.7.13.3"/>
    </reaction>
</comment>
<keyword evidence="8" id="KW-0902">Two-component regulatory system</keyword>
<feature type="transmembrane region" description="Helical" evidence="9">
    <location>
        <begin position="159"/>
        <end position="178"/>
    </location>
</feature>
<dbReference type="EC" id="2.7.13.3" evidence="2"/>
<dbReference type="InterPro" id="IPR050482">
    <property type="entry name" value="Sensor_HK_TwoCompSys"/>
</dbReference>
<evidence type="ECO:0000256" key="5">
    <source>
        <dbReference type="ARBA" id="ARBA00022741"/>
    </source>
</evidence>
<dbReference type="PANTHER" id="PTHR24421:SF10">
    <property type="entry name" value="NITRATE_NITRITE SENSOR PROTEIN NARQ"/>
    <property type="match status" value="1"/>
</dbReference>
<dbReference type="RefSeq" id="WP_183651393.1">
    <property type="nucleotide sequence ID" value="NZ_JACHWU010000002.1"/>
</dbReference>
<dbReference type="GO" id="GO:0005524">
    <property type="term" value="F:ATP binding"/>
    <property type="evidence" value="ECO:0007669"/>
    <property type="project" value="UniProtKB-KW"/>
</dbReference>
<feature type="transmembrane region" description="Helical" evidence="9">
    <location>
        <begin position="125"/>
        <end position="144"/>
    </location>
</feature>
<keyword evidence="5" id="KW-0547">Nucleotide-binding</keyword>
<feature type="domain" description="Signal transduction histidine kinase subgroup 3 dimerisation and phosphoacceptor" evidence="11">
    <location>
        <begin position="208"/>
        <end position="271"/>
    </location>
</feature>
<keyword evidence="6 12" id="KW-0418">Kinase</keyword>
<keyword evidence="9" id="KW-0472">Membrane</keyword>
<evidence type="ECO:0000256" key="3">
    <source>
        <dbReference type="ARBA" id="ARBA00022553"/>
    </source>
</evidence>
<name>A0A839RZN3_9PSEU</name>
<gene>
    <name evidence="12" type="ORF">FHS23_001758</name>
</gene>
<dbReference type="Gene3D" id="3.30.565.10">
    <property type="entry name" value="Histidine kinase-like ATPase, C-terminal domain"/>
    <property type="match status" value="1"/>
</dbReference>
<evidence type="ECO:0000259" key="10">
    <source>
        <dbReference type="Pfam" id="PF02518"/>
    </source>
</evidence>
<evidence type="ECO:0000256" key="4">
    <source>
        <dbReference type="ARBA" id="ARBA00022679"/>
    </source>
</evidence>
<sequence length="421" mass="45498">MTTEGTFLPDVSLQGPRSVAHRVRLAFSAIRNSLTTLWSRTGVRSTVIDASVFLIAVLDVWLVVPDDAPTYSVYLSALSCGALLLRRWFPFTVLLLATPGFMAGWAQVAAMMALGFLATRKQTHWQVWVGAWLVWMCRFILWPLDEFVALSWQLHALDVIYSTVVAGMPLAIGLLIGARQQLATRLAELAASRDRERKLHAEMVRAEERTRLAREMHDVVSHNITLIAMQAGVLTAAAPGGEAERTARTVRELSTQTLEELRGLVGLLRSGSVDDDGPSPKVCEIPDLVQGCQVPVKLHLDTLPAHVPDQVSAAAYRTVQESLTNVRKHAPGATTVITVSADDEALHVEVRNDPPARAADSGPLPSGGYGLTGLAERARKLGGTVESAPTSDGGFCVTARYPVNTVDDTAEDAEPMETPTA</sequence>
<dbReference type="CDD" id="cd16917">
    <property type="entry name" value="HATPase_UhpB-NarQ-NarX-like"/>
    <property type="match status" value="1"/>
</dbReference>
<dbReference type="SUPFAM" id="SSF55874">
    <property type="entry name" value="ATPase domain of HSP90 chaperone/DNA topoisomerase II/histidine kinase"/>
    <property type="match status" value="1"/>
</dbReference>
<dbReference type="Proteomes" id="UP000550714">
    <property type="component" value="Unassembled WGS sequence"/>
</dbReference>
<dbReference type="GO" id="GO:0000155">
    <property type="term" value="F:phosphorelay sensor kinase activity"/>
    <property type="evidence" value="ECO:0007669"/>
    <property type="project" value="InterPro"/>
</dbReference>
<evidence type="ECO:0000256" key="7">
    <source>
        <dbReference type="ARBA" id="ARBA00022840"/>
    </source>
</evidence>
<dbReference type="InterPro" id="IPR011712">
    <property type="entry name" value="Sig_transdc_His_kin_sub3_dim/P"/>
</dbReference>
<evidence type="ECO:0000313" key="12">
    <source>
        <dbReference type="EMBL" id="MBB3050735.1"/>
    </source>
</evidence>
<accession>A0A839RZN3</accession>
<dbReference type="InterPro" id="IPR036890">
    <property type="entry name" value="HATPase_C_sf"/>
</dbReference>
<dbReference type="GO" id="GO:0046983">
    <property type="term" value="F:protein dimerization activity"/>
    <property type="evidence" value="ECO:0007669"/>
    <property type="project" value="InterPro"/>
</dbReference>
<keyword evidence="4" id="KW-0808">Transferase</keyword>
<protein>
    <recommendedName>
        <fullName evidence="2">histidine kinase</fullName>
        <ecNumber evidence="2">2.7.13.3</ecNumber>
    </recommendedName>
</protein>
<feature type="transmembrane region" description="Helical" evidence="9">
    <location>
        <begin position="46"/>
        <end position="64"/>
    </location>
</feature>
<dbReference type="AlphaFoldDB" id="A0A839RZN3"/>
<evidence type="ECO:0000256" key="6">
    <source>
        <dbReference type="ARBA" id="ARBA00022777"/>
    </source>
</evidence>
<evidence type="ECO:0000256" key="1">
    <source>
        <dbReference type="ARBA" id="ARBA00000085"/>
    </source>
</evidence>
<dbReference type="InterPro" id="IPR003594">
    <property type="entry name" value="HATPase_dom"/>
</dbReference>
<evidence type="ECO:0000259" key="11">
    <source>
        <dbReference type="Pfam" id="PF07730"/>
    </source>
</evidence>
<dbReference type="Gene3D" id="1.20.5.1930">
    <property type="match status" value="1"/>
</dbReference>
<keyword evidence="9" id="KW-1133">Transmembrane helix</keyword>
<dbReference type="Pfam" id="PF07730">
    <property type="entry name" value="HisKA_3"/>
    <property type="match status" value="1"/>
</dbReference>
<keyword evidence="3" id="KW-0597">Phosphoprotein</keyword>
<dbReference type="EMBL" id="JACHWU010000002">
    <property type="protein sequence ID" value="MBB3050735.1"/>
    <property type="molecule type" value="Genomic_DNA"/>
</dbReference>
<evidence type="ECO:0000256" key="8">
    <source>
        <dbReference type="ARBA" id="ARBA00023012"/>
    </source>
</evidence>
<evidence type="ECO:0000256" key="2">
    <source>
        <dbReference type="ARBA" id="ARBA00012438"/>
    </source>
</evidence>
<comment type="caution">
    <text evidence="12">The sequence shown here is derived from an EMBL/GenBank/DDBJ whole genome shotgun (WGS) entry which is preliminary data.</text>
</comment>
<keyword evidence="9" id="KW-0812">Transmembrane</keyword>
<keyword evidence="13" id="KW-1185">Reference proteome</keyword>
<reference evidence="12 13" key="1">
    <citation type="submission" date="2020-08" db="EMBL/GenBank/DDBJ databases">
        <title>Genomic Encyclopedia of Type Strains, Phase III (KMG-III): the genomes of soil and plant-associated and newly described type strains.</title>
        <authorList>
            <person name="Whitman W."/>
        </authorList>
    </citation>
    <scope>NUCLEOTIDE SEQUENCE [LARGE SCALE GENOMIC DNA]</scope>
    <source>
        <strain evidence="12 13">CECT 8577</strain>
    </source>
</reference>
<feature type="domain" description="Histidine kinase/HSP90-like ATPase" evidence="10">
    <location>
        <begin position="314"/>
        <end position="403"/>
    </location>
</feature>
<evidence type="ECO:0000256" key="9">
    <source>
        <dbReference type="SAM" id="Phobius"/>
    </source>
</evidence>
<evidence type="ECO:0000313" key="13">
    <source>
        <dbReference type="Proteomes" id="UP000550714"/>
    </source>
</evidence>
<dbReference type="GO" id="GO:0016020">
    <property type="term" value="C:membrane"/>
    <property type="evidence" value="ECO:0007669"/>
    <property type="project" value="InterPro"/>
</dbReference>
<dbReference type="PANTHER" id="PTHR24421">
    <property type="entry name" value="NITRATE/NITRITE SENSOR PROTEIN NARX-RELATED"/>
    <property type="match status" value="1"/>
</dbReference>
<organism evidence="12 13">
    <name type="scientific">Prauserella isguenensis</name>
    <dbReference type="NCBI Taxonomy" id="1470180"/>
    <lineage>
        <taxon>Bacteria</taxon>
        <taxon>Bacillati</taxon>
        <taxon>Actinomycetota</taxon>
        <taxon>Actinomycetes</taxon>
        <taxon>Pseudonocardiales</taxon>
        <taxon>Pseudonocardiaceae</taxon>
        <taxon>Prauserella</taxon>
    </lineage>
</organism>
<dbReference type="Pfam" id="PF02518">
    <property type="entry name" value="HATPase_c"/>
    <property type="match status" value="1"/>
</dbReference>
<proteinExistence type="predicted"/>
<keyword evidence="7" id="KW-0067">ATP-binding</keyword>